<name>A0A3S5AYM2_9PLAT</name>
<dbReference type="AlphaFoldDB" id="A0A3S5AYM2"/>
<organism evidence="2 3">
    <name type="scientific">Protopolystoma xenopodis</name>
    <dbReference type="NCBI Taxonomy" id="117903"/>
    <lineage>
        <taxon>Eukaryota</taxon>
        <taxon>Metazoa</taxon>
        <taxon>Spiralia</taxon>
        <taxon>Lophotrochozoa</taxon>
        <taxon>Platyhelminthes</taxon>
        <taxon>Monogenea</taxon>
        <taxon>Polyopisthocotylea</taxon>
        <taxon>Polystomatidea</taxon>
        <taxon>Polystomatidae</taxon>
        <taxon>Protopolystoma</taxon>
    </lineage>
</organism>
<evidence type="ECO:0000256" key="1">
    <source>
        <dbReference type="SAM" id="MobiDB-lite"/>
    </source>
</evidence>
<proteinExistence type="predicted"/>
<feature type="compositionally biased region" description="Low complexity" evidence="1">
    <location>
        <begin position="64"/>
        <end position="75"/>
    </location>
</feature>
<evidence type="ECO:0000313" key="2">
    <source>
        <dbReference type="EMBL" id="VEL40944.1"/>
    </source>
</evidence>
<accession>A0A3S5AYM2</accession>
<feature type="region of interest" description="Disordered" evidence="1">
    <location>
        <begin position="47"/>
        <end position="75"/>
    </location>
</feature>
<gene>
    <name evidence="2" type="ORF">PXEA_LOCUS34384</name>
</gene>
<keyword evidence="3" id="KW-1185">Reference proteome</keyword>
<sequence>MPFSSSPDPILVCERGPHEPRHLETGIRLPDKRYLLLKPASLPPSGCPNSAPLLLSSAPPPSPFSGTSSPLPSPTLRLLRQTHLPANSELFTSPSYSK</sequence>
<dbReference type="Proteomes" id="UP000784294">
    <property type="component" value="Unassembled WGS sequence"/>
</dbReference>
<evidence type="ECO:0000313" key="3">
    <source>
        <dbReference type="Proteomes" id="UP000784294"/>
    </source>
</evidence>
<protein>
    <submittedName>
        <fullName evidence="2">Uncharacterized protein</fullName>
    </submittedName>
</protein>
<dbReference type="EMBL" id="CAAALY010267134">
    <property type="protein sequence ID" value="VEL40944.1"/>
    <property type="molecule type" value="Genomic_DNA"/>
</dbReference>
<comment type="caution">
    <text evidence="2">The sequence shown here is derived from an EMBL/GenBank/DDBJ whole genome shotgun (WGS) entry which is preliminary data.</text>
</comment>
<reference evidence="2" key="1">
    <citation type="submission" date="2018-11" db="EMBL/GenBank/DDBJ databases">
        <authorList>
            <consortium name="Pathogen Informatics"/>
        </authorList>
    </citation>
    <scope>NUCLEOTIDE SEQUENCE</scope>
</reference>